<keyword evidence="2" id="KW-1185">Reference proteome</keyword>
<dbReference type="EMBL" id="CAEKKB010000003">
    <property type="protein sequence ID" value="CAB4303621.1"/>
    <property type="molecule type" value="Genomic_DNA"/>
</dbReference>
<organism evidence="1 2">
    <name type="scientific">Prunus armeniaca</name>
    <name type="common">Apricot</name>
    <name type="synonym">Armeniaca vulgaris</name>
    <dbReference type="NCBI Taxonomy" id="36596"/>
    <lineage>
        <taxon>Eukaryota</taxon>
        <taxon>Viridiplantae</taxon>
        <taxon>Streptophyta</taxon>
        <taxon>Embryophyta</taxon>
        <taxon>Tracheophyta</taxon>
        <taxon>Spermatophyta</taxon>
        <taxon>Magnoliopsida</taxon>
        <taxon>eudicotyledons</taxon>
        <taxon>Gunneridae</taxon>
        <taxon>Pentapetalae</taxon>
        <taxon>rosids</taxon>
        <taxon>fabids</taxon>
        <taxon>Rosales</taxon>
        <taxon>Rosaceae</taxon>
        <taxon>Amygdaloideae</taxon>
        <taxon>Amygdaleae</taxon>
        <taxon>Prunus</taxon>
    </lineage>
</organism>
<evidence type="ECO:0000313" key="1">
    <source>
        <dbReference type="EMBL" id="CAB4303621.1"/>
    </source>
</evidence>
<accession>A0A6J5WTA8</accession>
<sequence length="95" mass="10413">MAEDHGVIVKAGAGNLGTLTVSLRSHGPKRPHSYFTGHPLLIPYVFDGASPRLARNDYRLKRQKDPYDGVYNSGHFSTVRESGSECVLQKMGGKL</sequence>
<gene>
    <name evidence="1" type="ORF">ORAREDHAP_LOCUS20002</name>
</gene>
<dbReference type="AlphaFoldDB" id="A0A6J5WTA8"/>
<reference evidence="2" key="1">
    <citation type="journal article" date="2020" name="Genome Biol.">
        <title>Gamete binning: chromosome-level and haplotype-resolved genome assembly enabled by high-throughput single-cell sequencing of gamete genomes.</title>
        <authorList>
            <person name="Campoy J.A."/>
            <person name="Sun H."/>
            <person name="Goel M."/>
            <person name="Jiao W.-B."/>
            <person name="Folz-Donahue K."/>
            <person name="Wang N."/>
            <person name="Rubio M."/>
            <person name="Liu C."/>
            <person name="Kukat C."/>
            <person name="Ruiz D."/>
            <person name="Huettel B."/>
            <person name="Schneeberger K."/>
        </authorList>
    </citation>
    <scope>NUCLEOTIDE SEQUENCE [LARGE SCALE GENOMIC DNA]</scope>
    <source>
        <strain evidence="2">cv. Rojo Pasion</strain>
    </source>
</reference>
<dbReference type="Proteomes" id="UP000507245">
    <property type="component" value="Unassembled WGS sequence"/>
</dbReference>
<protein>
    <submittedName>
        <fullName evidence="1">Uncharacterized protein</fullName>
    </submittedName>
</protein>
<evidence type="ECO:0000313" key="2">
    <source>
        <dbReference type="Proteomes" id="UP000507245"/>
    </source>
</evidence>
<proteinExistence type="predicted"/>
<name>A0A6J5WTA8_PRUAR</name>